<keyword evidence="2" id="KW-0812">Transmembrane</keyword>
<proteinExistence type="predicted"/>
<dbReference type="EMBL" id="UOFN01000034">
    <property type="protein sequence ID" value="VAW74360.1"/>
    <property type="molecule type" value="Genomic_DNA"/>
</dbReference>
<feature type="compositionally biased region" description="Polar residues" evidence="1">
    <location>
        <begin position="375"/>
        <end position="388"/>
    </location>
</feature>
<accession>A0A3B0YC24</accession>
<gene>
    <name evidence="3" type="ORF">MNBD_GAMMA15-1348</name>
</gene>
<name>A0A3B0YC24_9ZZZZ</name>
<feature type="region of interest" description="Disordered" evidence="1">
    <location>
        <begin position="106"/>
        <end position="126"/>
    </location>
</feature>
<feature type="region of interest" description="Disordered" evidence="1">
    <location>
        <begin position="1"/>
        <end position="65"/>
    </location>
</feature>
<evidence type="ECO:0000313" key="3">
    <source>
        <dbReference type="EMBL" id="VAW74360.1"/>
    </source>
</evidence>
<keyword evidence="2" id="KW-1133">Transmembrane helix</keyword>
<feature type="compositionally biased region" description="Low complexity" evidence="1">
    <location>
        <begin position="405"/>
        <end position="415"/>
    </location>
</feature>
<feature type="region of interest" description="Disordered" evidence="1">
    <location>
        <begin position="302"/>
        <end position="388"/>
    </location>
</feature>
<organism evidence="3">
    <name type="scientific">hydrothermal vent metagenome</name>
    <dbReference type="NCBI Taxonomy" id="652676"/>
    <lineage>
        <taxon>unclassified sequences</taxon>
        <taxon>metagenomes</taxon>
        <taxon>ecological metagenomes</taxon>
    </lineage>
</organism>
<dbReference type="AlphaFoldDB" id="A0A3B0YC24"/>
<feature type="region of interest" description="Disordered" evidence="1">
    <location>
        <begin position="172"/>
        <end position="204"/>
    </location>
</feature>
<reference evidence="3" key="1">
    <citation type="submission" date="2018-06" db="EMBL/GenBank/DDBJ databases">
        <authorList>
            <person name="Zhirakovskaya E."/>
        </authorList>
    </citation>
    <scope>NUCLEOTIDE SEQUENCE</scope>
</reference>
<keyword evidence="2" id="KW-0472">Membrane</keyword>
<feature type="region of interest" description="Disordered" evidence="1">
    <location>
        <begin position="405"/>
        <end position="430"/>
    </location>
</feature>
<protein>
    <submittedName>
        <fullName evidence="3">Uncharacterized protein</fullName>
    </submittedName>
</protein>
<feature type="transmembrane region" description="Helical" evidence="2">
    <location>
        <begin position="213"/>
        <end position="234"/>
    </location>
</feature>
<sequence length="430" mass="47004">MGFWKKQHAAEPPLAATSARPASRRHADEARRKAQHYTDLAEQPGQQKNDRLKATQQREQAEREMAALRAKTLQARRLAGQIENLHQQPIQAKRKGRIMSTTIADPGQAQRMARRTSDKPSPAGGQLNFNPLHPSMELPPEQLIRLLGLEHKTKRRKKKTRKTRTVNARINHDAEDAPASEAVKLSLPETTPASAERERDIESTPFGDSQKRLIVPALIVGAVAGIAISAYLFWGGSEDTAAVAKQSAPAAEIKAAVPAAAPESTPATRQGLIQRDKVIPQFEIKAEEKRLRIEAEQRYSERMTEQETVLPPYPLIDDIPGPASLTAEYPESTDKPLELPVTPNEAPVNTATPPEQPASLEFQSDGLKDEASVESLPTEQQVTETNLTPVEDFVEVLADPVVETAPVAAEPAPEAGQEISPEAAVDEALF</sequence>
<evidence type="ECO:0000256" key="1">
    <source>
        <dbReference type="SAM" id="MobiDB-lite"/>
    </source>
</evidence>
<evidence type="ECO:0000256" key="2">
    <source>
        <dbReference type="SAM" id="Phobius"/>
    </source>
</evidence>